<accession>A0ABP7C5N6</accession>
<feature type="transmembrane region" description="Helical" evidence="7">
    <location>
        <begin position="118"/>
        <end position="143"/>
    </location>
</feature>
<evidence type="ECO:0000313" key="10">
    <source>
        <dbReference type="Proteomes" id="UP001500752"/>
    </source>
</evidence>
<feature type="transmembrane region" description="Helical" evidence="7">
    <location>
        <begin position="402"/>
        <end position="423"/>
    </location>
</feature>
<evidence type="ECO:0000256" key="7">
    <source>
        <dbReference type="SAM" id="Phobius"/>
    </source>
</evidence>
<proteinExistence type="predicted"/>
<dbReference type="InterPro" id="IPR005829">
    <property type="entry name" value="Sugar_transporter_CS"/>
</dbReference>
<organism evidence="9 10">
    <name type="scientific">Arthrobacter ginkgonis</name>
    <dbReference type="NCBI Taxonomy" id="1630594"/>
    <lineage>
        <taxon>Bacteria</taxon>
        <taxon>Bacillati</taxon>
        <taxon>Actinomycetota</taxon>
        <taxon>Actinomycetes</taxon>
        <taxon>Micrococcales</taxon>
        <taxon>Micrococcaceae</taxon>
        <taxon>Arthrobacter</taxon>
    </lineage>
</organism>
<keyword evidence="10" id="KW-1185">Reference proteome</keyword>
<protein>
    <submittedName>
        <fullName evidence="9">MFS transporter</fullName>
    </submittedName>
</protein>
<keyword evidence="5 7" id="KW-1133">Transmembrane helix</keyword>
<feature type="transmembrane region" description="Helical" evidence="7">
    <location>
        <begin position="336"/>
        <end position="354"/>
    </location>
</feature>
<name>A0ABP7C5N6_9MICC</name>
<dbReference type="PROSITE" id="PS00216">
    <property type="entry name" value="SUGAR_TRANSPORT_1"/>
    <property type="match status" value="1"/>
</dbReference>
<feature type="domain" description="Major facilitator superfamily (MFS) profile" evidence="8">
    <location>
        <begin position="15"/>
        <end position="428"/>
    </location>
</feature>
<keyword evidence="6 7" id="KW-0472">Membrane</keyword>
<dbReference type="SUPFAM" id="SSF103473">
    <property type="entry name" value="MFS general substrate transporter"/>
    <property type="match status" value="1"/>
</dbReference>
<evidence type="ECO:0000256" key="3">
    <source>
        <dbReference type="ARBA" id="ARBA00022475"/>
    </source>
</evidence>
<evidence type="ECO:0000256" key="1">
    <source>
        <dbReference type="ARBA" id="ARBA00004651"/>
    </source>
</evidence>
<sequence>MSTSVRSARANQRRVAMATIIGTTVEWYDFFIYATAAGLVFAQLFFQPAGESIGLLLAFASVGISFLFRPLGAFLAGHFGDRIGRRAILVTTLVMMGAATTLIGVLPTYETAGVAAPIMLLLLRILQGISAGGEWGGAVLMAVEHAPANRRGRAGAFPQLGVPLGMLLAAGITALMTGWISPGQAFLEWGWRVPFLLSIVLIAVGYLVRRAVDESPVFQEIAAAKQQTKVPIAELFRKHWLLVVLAALVFAGNNAAGYMATGGFLPAYATSPAVGLERTDVLLAVTFAAAVWFATTFTGGVLADRIGRKRTYIIGFSAQIATAFPLFWLINTGELGMLYLALAMFTIGLGLSYGPQAAWYSEIFPASVRFSGVSISYALGAILGGAFAPTIATALVQATGGTAAVSIYLAGMGIVSLLAVLALRDRAGIDLSVANQAEQEVGATIFDTRTPAASADPGTVRV</sequence>
<feature type="transmembrane region" description="Helical" evidence="7">
    <location>
        <begin position="240"/>
        <end position="261"/>
    </location>
</feature>
<keyword evidence="2" id="KW-0813">Transport</keyword>
<dbReference type="EMBL" id="BAABEO010000011">
    <property type="protein sequence ID" value="GAA3680754.1"/>
    <property type="molecule type" value="Genomic_DNA"/>
</dbReference>
<dbReference type="CDD" id="cd17369">
    <property type="entry name" value="MFS_ShiA_like"/>
    <property type="match status" value="1"/>
</dbReference>
<keyword evidence="3" id="KW-1003">Cell membrane</keyword>
<keyword evidence="4 7" id="KW-0812">Transmembrane</keyword>
<dbReference type="Pfam" id="PF07690">
    <property type="entry name" value="MFS_1"/>
    <property type="match status" value="1"/>
</dbReference>
<dbReference type="Proteomes" id="UP001500752">
    <property type="component" value="Unassembled WGS sequence"/>
</dbReference>
<evidence type="ECO:0000313" key="9">
    <source>
        <dbReference type="EMBL" id="GAA3680754.1"/>
    </source>
</evidence>
<feature type="transmembrane region" description="Helical" evidence="7">
    <location>
        <begin position="312"/>
        <end position="330"/>
    </location>
</feature>
<feature type="transmembrane region" description="Helical" evidence="7">
    <location>
        <begin position="189"/>
        <end position="208"/>
    </location>
</feature>
<dbReference type="InterPro" id="IPR036259">
    <property type="entry name" value="MFS_trans_sf"/>
</dbReference>
<evidence type="ECO:0000259" key="8">
    <source>
        <dbReference type="PROSITE" id="PS50850"/>
    </source>
</evidence>
<reference evidence="10" key="1">
    <citation type="journal article" date="2019" name="Int. J. Syst. Evol. Microbiol.">
        <title>The Global Catalogue of Microorganisms (GCM) 10K type strain sequencing project: providing services to taxonomists for standard genome sequencing and annotation.</title>
        <authorList>
            <consortium name="The Broad Institute Genomics Platform"/>
            <consortium name="The Broad Institute Genome Sequencing Center for Infectious Disease"/>
            <person name="Wu L."/>
            <person name="Ma J."/>
        </authorList>
    </citation>
    <scope>NUCLEOTIDE SEQUENCE [LARGE SCALE GENOMIC DNA]</scope>
    <source>
        <strain evidence="10">JCM 30742</strain>
    </source>
</reference>
<dbReference type="PROSITE" id="PS50850">
    <property type="entry name" value="MFS"/>
    <property type="match status" value="1"/>
</dbReference>
<feature type="transmembrane region" description="Helical" evidence="7">
    <location>
        <begin position="375"/>
        <end position="396"/>
    </location>
</feature>
<feature type="transmembrane region" description="Helical" evidence="7">
    <location>
        <begin position="281"/>
        <end position="303"/>
    </location>
</feature>
<dbReference type="PANTHER" id="PTHR43045">
    <property type="entry name" value="SHIKIMATE TRANSPORTER"/>
    <property type="match status" value="1"/>
</dbReference>
<comment type="caution">
    <text evidence="9">The sequence shown here is derived from an EMBL/GenBank/DDBJ whole genome shotgun (WGS) entry which is preliminary data.</text>
</comment>
<evidence type="ECO:0000256" key="6">
    <source>
        <dbReference type="ARBA" id="ARBA00023136"/>
    </source>
</evidence>
<evidence type="ECO:0000256" key="4">
    <source>
        <dbReference type="ARBA" id="ARBA00022692"/>
    </source>
</evidence>
<evidence type="ECO:0000256" key="2">
    <source>
        <dbReference type="ARBA" id="ARBA00022448"/>
    </source>
</evidence>
<comment type="subcellular location">
    <subcellularLocation>
        <location evidence="1">Cell membrane</location>
        <topology evidence="1">Multi-pass membrane protein</topology>
    </subcellularLocation>
</comment>
<dbReference type="PANTHER" id="PTHR43045:SF1">
    <property type="entry name" value="SHIKIMATE TRANSPORTER"/>
    <property type="match status" value="1"/>
</dbReference>
<feature type="transmembrane region" description="Helical" evidence="7">
    <location>
        <begin position="27"/>
        <end position="46"/>
    </location>
</feature>
<gene>
    <name evidence="9" type="ORF">GCM10023081_18600</name>
</gene>
<feature type="transmembrane region" description="Helical" evidence="7">
    <location>
        <begin position="52"/>
        <end position="75"/>
    </location>
</feature>
<dbReference type="InterPro" id="IPR011701">
    <property type="entry name" value="MFS"/>
</dbReference>
<feature type="transmembrane region" description="Helical" evidence="7">
    <location>
        <begin position="87"/>
        <end position="106"/>
    </location>
</feature>
<dbReference type="RefSeq" id="WP_345150255.1">
    <property type="nucleotide sequence ID" value="NZ_BAABEO010000011.1"/>
</dbReference>
<dbReference type="Gene3D" id="1.20.1250.20">
    <property type="entry name" value="MFS general substrate transporter like domains"/>
    <property type="match status" value="2"/>
</dbReference>
<evidence type="ECO:0000256" key="5">
    <source>
        <dbReference type="ARBA" id="ARBA00022989"/>
    </source>
</evidence>
<feature type="transmembrane region" description="Helical" evidence="7">
    <location>
        <begin position="155"/>
        <end position="177"/>
    </location>
</feature>
<dbReference type="InterPro" id="IPR020846">
    <property type="entry name" value="MFS_dom"/>
</dbReference>